<reference evidence="3 4" key="1">
    <citation type="submission" date="2024-09" db="EMBL/GenBank/DDBJ databases">
        <authorList>
            <person name="Sun Q."/>
            <person name="Mori K."/>
        </authorList>
    </citation>
    <scope>NUCLEOTIDE SEQUENCE [LARGE SCALE GENOMIC DNA]</scope>
    <source>
        <strain evidence="3 4">JCM 9626</strain>
    </source>
</reference>
<keyword evidence="2" id="KW-0732">Signal</keyword>
<evidence type="ECO:0000313" key="4">
    <source>
        <dbReference type="Proteomes" id="UP001589750"/>
    </source>
</evidence>
<dbReference type="EMBL" id="JBHMDG010000026">
    <property type="protein sequence ID" value="MFB9314879.1"/>
    <property type="molecule type" value="Genomic_DNA"/>
</dbReference>
<comment type="caution">
    <text evidence="3">The sequence shown here is derived from an EMBL/GenBank/DDBJ whole genome shotgun (WGS) entry which is preliminary data.</text>
</comment>
<proteinExistence type="predicted"/>
<evidence type="ECO:0000256" key="1">
    <source>
        <dbReference type="SAM" id="MobiDB-lite"/>
    </source>
</evidence>
<evidence type="ECO:0008006" key="5">
    <source>
        <dbReference type="Google" id="ProtNLM"/>
    </source>
</evidence>
<name>A0ABV5KDR2_9ACTN</name>
<evidence type="ECO:0000313" key="3">
    <source>
        <dbReference type="EMBL" id="MFB9314879.1"/>
    </source>
</evidence>
<dbReference type="PROSITE" id="PS51257">
    <property type="entry name" value="PROKAR_LIPOPROTEIN"/>
    <property type="match status" value="1"/>
</dbReference>
<feature type="chain" id="PRO_5045729722" description="Lipoprotein" evidence="2">
    <location>
        <begin position="21"/>
        <end position="195"/>
    </location>
</feature>
<organism evidence="3 4">
    <name type="scientific">Nocardioides plantarum</name>
    <dbReference type="NCBI Taxonomy" id="29299"/>
    <lineage>
        <taxon>Bacteria</taxon>
        <taxon>Bacillati</taxon>
        <taxon>Actinomycetota</taxon>
        <taxon>Actinomycetes</taxon>
        <taxon>Propionibacteriales</taxon>
        <taxon>Nocardioidaceae</taxon>
        <taxon>Nocardioides</taxon>
    </lineage>
</organism>
<sequence length="195" mass="20300">MRSTLVATSVAVLVTGSLLAGCGSDDEAGSTPTPSTGDSPGRHRAQCIVSDPEGEVILHPGSFVPDQRLVLRDAALEGADNLEVVERAVVRFTGRATVQGIVQDYPPLKTAGLADSLADWDSRRDLPGLVLGPDDGQQAVLVAVRLADPTRPGHLVGVSLRADGGSTSYAQPVLIEPHGALCTVAEYDSTLDWVP</sequence>
<feature type="region of interest" description="Disordered" evidence="1">
    <location>
        <begin position="23"/>
        <end position="43"/>
    </location>
</feature>
<feature type="signal peptide" evidence="2">
    <location>
        <begin position="1"/>
        <end position="20"/>
    </location>
</feature>
<keyword evidence="4" id="KW-1185">Reference proteome</keyword>
<evidence type="ECO:0000256" key="2">
    <source>
        <dbReference type="SAM" id="SignalP"/>
    </source>
</evidence>
<dbReference type="RefSeq" id="WP_140010013.1">
    <property type="nucleotide sequence ID" value="NZ_JBHMDG010000026.1"/>
</dbReference>
<protein>
    <recommendedName>
        <fullName evidence="5">Lipoprotein</fullName>
    </recommendedName>
</protein>
<dbReference type="Proteomes" id="UP001589750">
    <property type="component" value="Unassembled WGS sequence"/>
</dbReference>
<accession>A0ABV5KDR2</accession>
<gene>
    <name evidence="3" type="ORF">ACFFRI_17610</name>
</gene>